<dbReference type="AlphaFoldDB" id="A0AAU7D041"/>
<dbReference type="GO" id="GO:0003677">
    <property type="term" value="F:DNA binding"/>
    <property type="evidence" value="ECO:0007669"/>
    <property type="project" value="TreeGrafter"/>
</dbReference>
<dbReference type="GO" id="GO:0005524">
    <property type="term" value="F:ATP binding"/>
    <property type="evidence" value="ECO:0007669"/>
    <property type="project" value="UniProtKB-KW"/>
</dbReference>
<dbReference type="Gene3D" id="3.40.50.300">
    <property type="entry name" value="P-loop containing nucleotide triphosphate hydrolases"/>
    <property type="match status" value="2"/>
</dbReference>
<keyword evidence="6" id="KW-0347">Helicase</keyword>
<evidence type="ECO:0000259" key="5">
    <source>
        <dbReference type="PROSITE" id="PS51194"/>
    </source>
</evidence>
<dbReference type="Pfam" id="PF00270">
    <property type="entry name" value="DEAD"/>
    <property type="match status" value="1"/>
</dbReference>
<dbReference type="SUPFAM" id="SSF52540">
    <property type="entry name" value="P-loop containing nucleoside triphosphate hydrolases"/>
    <property type="match status" value="1"/>
</dbReference>
<dbReference type="SMART" id="SM00487">
    <property type="entry name" value="DEXDc"/>
    <property type="match status" value="1"/>
</dbReference>
<dbReference type="PROSITE" id="PS51194">
    <property type="entry name" value="HELICASE_CTER"/>
    <property type="match status" value="1"/>
</dbReference>
<dbReference type="GO" id="GO:0004386">
    <property type="term" value="F:helicase activity"/>
    <property type="evidence" value="ECO:0007669"/>
    <property type="project" value="UniProtKB-KW"/>
</dbReference>
<keyword evidence="2" id="KW-0067">ATP-binding</keyword>
<dbReference type="PANTHER" id="PTHR47962:SF5">
    <property type="entry name" value="ATP-DEPENDENT HELICASE LHR-RELATED"/>
    <property type="match status" value="1"/>
</dbReference>
<dbReference type="SMART" id="SM00490">
    <property type="entry name" value="HELICc"/>
    <property type="match status" value="1"/>
</dbReference>
<accession>A0AAU7D041</accession>
<feature type="compositionally biased region" description="Polar residues" evidence="3">
    <location>
        <begin position="257"/>
        <end position="273"/>
    </location>
</feature>
<dbReference type="InterPro" id="IPR014001">
    <property type="entry name" value="Helicase_ATP-bd"/>
</dbReference>
<sequence length="756" mass="83027">MKMSLPASNSETSSFYLLDERIQRWIWSHGWTSLRAVQELAIPALLPAQEDVILAAATSAGKTEAAFFPILTRLLQQGTEPGFVLSISPLKALINDQTQRLTDLCELLDLPVLGWHGDVPASRKQKFLKAMLGVLIITPESLEALFVNKGTTIPALARAVRYIVVDELHSFIGTERGKQVQSLMTRIELAAGHTIPRVGLSATLGDKLLAAEFLRPGSGTMVRTIDAAGEGYDLKLIVKGYADEWLEEEVPDDEVGESSSDLNTDSQKQPQKQTVSVAKLAIAKYLYTQLRGTNNLVFPNSRSQVEYYADQLRRQCERNGVPNEFWTHHGSLSRELREESETALKAGVTAATAICTNTLELGIDIGNIKSVVQIGPPPSVASLRQRLGRSGRRPGESAILRCLSIEKKLTAKSSFSDQIREGLLQTTAMVRLLLESWVEPPRKGALHASTLVQQSLSVIAQKGGATAEELWTVLIKSKIFENISREEFASLLRELGARDILQQDSSGLLLPGVSGEKLINHYDFYSAFASGEEFRLLAEGRVLGSLPIDRPLTIGQCLIFGGRRWRVRDVDTKGKVVFVSADRGGSPPAFDGGAGSVNDRVRQEMRSVLAGSETLTFLDSKAVELLDEAKLYFHTRGLGQKQWFVEGNSLLVLTWRGDWTNDALALLLTAKGLATSNEGVALRVSSVDHLKLKAVLEEIAALPQISMEDLRLKPEHVIREKWDWVLPDSLRLASFASSVLDIKGAHTTAQELLTDN</sequence>
<evidence type="ECO:0000256" key="2">
    <source>
        <dbReference type="ARBA" id="ARBA00022840"/>
    </source>
</evidence>
<organism evidence="6">
    <name type="scientific">Edaphobacter paludis</name>
    <dbReference type="NCBI Taxonomy" id="3035702"/>
    <lineage>
        <taxon>Bacteria</taxon>
        <taxon>Pseudomonadati</taxon>
        <taxon>Acidobacteriota</taxon>
        <taxon>Terriglobia</taxon>
        <taxon>Terriglobales</taxon>
        <taxon>Acidobacteriaceae</taxon>
        <taxon>Edaphobacter</taxon>
    </lineage>
</organism>
<dbReference type="PROSITE" id="PS51192">
    <property type="entry name" value="HELICASE_ATP_BIND_1"/>
    <property type="match status" value="1"/>
</dbReference>
<dbReference type="RefSeq" id="WP_348268807.1">
    <property type="nucleotide sequence ID" value="NZ_CP121194.1"/>
</dbReference>
<evidence type="ECO:0000256" key="1">
    <source>
        <dbReference type="ARBA" id="ARBA00022741"/>
    </source>
</evidence>
<dbReference type="CDD" id="cd18796">
    <property type="entry name" value="SF2_C_LHR"/>
    <property type="match status" value="1"/>
</dbReference>
<name>A0AAU7D041_9BACT</name>
<dbReference type="KEGG" id="epl:P4G45_06230"/>
<evidence type="ECO:0000259" key="4">
    <source>
        <dbReference type="PROSITE" id="PS51192"/>
    </source>
</evidence>
<keyword evidence="6" id="KW-0378">Hydrolase</keyword>
<evidence type="ECO:0000256" key="3">
    <source>
        <dbReference type="SAM" id="MobiDB-lite"/>
    </source>
</evidence>
<dbReference type="PANTHER" id="PTHR47962">
    <property type="entry name" value="ATP-DEPENDENT HELICASE LHR-RELATED-RELATED"/>
    <property type="match status" value="1"/>
</dbReference>
<keyword evidence="1" id="KW-0547">Nucleotide-binding</keyword>
<proteinExistence type="predicted"/>
<dbReference type="InterPro" id="IPR011545">
    <property type="entry name" value="DEAD/DEAH_box_helicase_dom"/>
</dbReference>
<dbReference type="GO" id="GO:0016887">
    <property type="term" value="F:ATP hydrolysis activity"/>
    <property type="evidence" value="ECO:0007669"/>
    <property type="project" value="TreeGrafter"/>
</dbReference>
<dbReference type="EMBL" id="CP121194">
    <property type="protein sequence ID" value="XBH11317.1"/>
    <property type="molecule type" value="Genomic_DNA"/>
</dbReference>
<evidence type="ECO:0000313" key="6">
    <source>
        <dbReference type="EMBL" id="XBH11317.1"/>
    </source>
</evidence>
<dbReference type="InterPro" id="IPR001650">
    <property type="entry name" value="Helicase_C-like"/>
</dbReference>
<protein>
    <submittedName>
        <fullName evidence="6">DEAD/DEAH box helicase</fullName>
    </submittedName>
</protein>
<reference evidence="6" key="1">
    <citation type="submission" date="2023-03" db="EMBL/GenBank/DDBJ databases">
        <title>Edaphobacter sp.</title>
        <authorList>
            <person name="Huber K.J."/>
            <person name="Papendorf J."/>
            <person name="Pilke C."/>
            <person name="Bunk B."/>
            <person name="Sproeer C."/>
            <person name="Pester M."/>
        </authorList>
    </citation>
    <scope>NUCLEOTIDE SEQUENCE</scope>
    <source>
        <strain evidence="6">DSM 109919</strain>
    </source>
</reference>
<dbReference type="Pfam" id="PF00271">
    <property type="entry name" value="Helicase_C"/>
    <property type="match status" value="1"/>
</dbReference>
<dbReference type="InterPro" id="IPR052511">
    <property type="entry name" value="ATP-dep_Helicase"/>
</dbReference>
<feature type="domain" description="Helicase ATP-binding" evidence="4">
    <location>
        <begin position="43"/>
        <end position="222"/>
    </location>
</feature>
<feature type="domain" description="Helicase C-terminal" evidence="5">
    <location>
        <begin position="282"/>
        <end position="435"/>
    </location>
</feature>
<gene>
    <name evidence="6" type="ORF">P4G45_06230</name>
</gene>
<feature type="region of interest" description="Disordered" evidence="3">
    <location>
        <begin position="249"/>
        <end position="273"/>
    </location>
</feature>
<dbReference type="InterPro" id="IPR027417">
    <property type="entry name" value="P-loop_NTPase"/>
</dbReference>